<keyword evidence="2" id="KW-1185">Reference proteome</keyword>
<dbReference type="EMBL" id="BAUT01000005">
    <property type="protein sequence ID" value="GAE24858.1"/>
    <property type="molecule type" value="Genomic_DNA"/>
</dbReference>
<proteinExistence type="predicted"/>
<accession>W4PZE8</accession>
<reference evidence="1" key="1">
    <citation type="journal article" date="2014" name="Genome Announc.">
        <title>Draft Genome Sequences of Three Alkaliphilic Bacillus Strains, Bacillus wakoensis JCM 9140T, Bacillus akibai JCM 9157T, and Bacillus hemicellulosilyticus JCM 9152T.</title>
        <authorList>
            <person name="Yuki M."/>
            <person name="Oshima K."/>
            <person name="Suda W."/>
            <person name="Oshida Y."/>
            <person name="Kitamura K."/>
            <person name="Iida T."/>
            <person name="Hattori M."/>
            <person name="Ohkuma M."/>
        </authorList>
    </citation>
    <scope>NUCLEOTIDE SEQUENCE [LARGE SCALE GENOMIC DNA]</scope>
    <source>
        <strain evidence="1">JCM 9140</strain>
    </source>
</reference>
<comment type="caution">
    <text evidence="1">The sequence shown here is derived from an EMBL/GenBank/DDBJ whole genome shotgun (WGS) entry which is preliminary data.</text>
</comment>
<gene>
    <name evidence="1" type="ORF">JCM9140_818</name>
</gene>
<dbReference type="RefSeq" id="WP_052002040.1">
    <property type="nucleotide sequence ID" value="NZ_BAUT01000005.1"/>
</dbReference>
<protein>
    <submittedName>
        <fullName evidence="1">Uncharacterized protein</fullName>
    </submittedName>
</protein>
<dbReference type="Proteomes" id="UP000018890">
    <property type="component" value="Unassembled WGS sequence"/>
</dbReference>
<dbReference type="AlphaFoldDB" id="W4PZE8"/>
<dbReference type="InterPro" id="IPR019618">
    <property type="entry name" value="Spore_germination_GerPA"/>
</dbReference>
<dbReference type="OrthoDB" id="2928548at2"/>
<evidence type="ECO:0000313" key="1">
    <source>
        <dbReference type="EMBL" id="GAE24858.1"/>
    </source>
</evidence>
<dbReference type="STRING" id="1236970.JCM9140_818"/>
<organism evidence="1 2">
    <name type="scientific">Halalkalibacter wakoensis JCM 9140</name>
    <dbReference type="NCBI Taxonomy" id="1236970"/>
    <lineage>
        <taxon>Bacteria</taxon>
        <taxon>Bacillati</taxon>
        <taxon>Bacillota</taxon>
        <taxon>Bacilli</taxon>
        <taxon>Bacillales</taxon>
        <taxon>Bacillaceae</taxon>
        <taxon>Halalkalibacter</taxon>
    </lineage>
</organism>
<evidence type="ECO:0000313" key="2">
    <source>
        <dbReference type="Proteomes" id="UP000018890"/>
    </source>
</evidence>
<dbReference type="Pfam" id="PF10676">
    <property type="entry name" value="gerPA"/>
    <property type="match status" value="1"/>
</dbReference>
<name>W4PZE8_9BACI</name>
<sequence length="160" mass="17723">MIQVNFANLNINNVQDGSGIYSGSNIANGWTTIHKENSGFGSVSNAIIVNNLSYVYDNDFIDSPIDDRDVYLCPNYPDERDINVDFQSINVNSLINNSSIAIGENNQVGWNGHSKRNHGNGSFTGKSLHANYSTSVEDNDFIDAPINDQDYKPGYMNQSY</sequence>